<dbReference type="AlphaFoldDB" id="A0A1H5S125"/>
<evidence type="ECO:0000256" key="1">
    <source>
        <dbReference type="ARBA" id="ARBA00004418"/>
    </source>
</evidence>
<dbReference type="GO" id="GO:0030288">
    <property type="term" value="C:outer membrane-bounded periplasmic space"/>
    <property type="evidence" value="ECO:0007669"/>
    <property type="project" value="UniProtKB-ARBA"/>
</dbReference>
<dbReference type="Gene3D" id="3.10.105.10">
    <property type="entry name" value="Dipeptide-binding Protein, Domain 3"/>
    <property type="match status" value="1"/>
</dbReference>
<protein>
    <submittedName>
        <fullName evidence="5">Peptide/nickel transport system substrate-binding protein</fullName>
    </submittedName>
</protein>
<gene>
    <name evidence="5" type="ORF">SAMN04488115_10177</name>
</gene>
<proteinExistence type="inferred from homology"/>
<dbReference type="InterPro" id="IPR000914">
    <property type="entry name" value="SBP_5_dom"/>
</dbReference>
<evidence type="ECO:0000313" key="5">
    <source>
        <dbReference type="EMBL" id="SEF43471.1"/>
    </source>
</evidence>
<accession>A0A1H5S125</accession>
<dbReference type="OrthoDB" id="9803988at2"/>
<comment type="subcellular location">
    <subcellularLocation>
        <location evidence="1">Periplasm</location>
    </subcellularLocation>
</comment>
<evidence type="ECO:0000259" key="4">
    <source>
        <dbReference type="Pfam" id="PF00496"/>
    </source>
</evidence>
<name>A0A1H5S125_9HYPH</name>
<keyword evidence="6" id="KW-1185">Reference proteome</keyword>
<evidence type="ECO:0000313" key="6">
    <source>
        <dbReference type="Proteomes" id="UP000236743"/>
    </source>
</evidence>
<dbReference type="CDD" id="cd08513">
    <property type="entry name" value="PBP2_thermophilic_Hb8_like"/>
    <property type="match status" value="1"/>
</dbReference>
<evidence type="ECO:0000256" key="2">
    <source>
        <dbReference type="ARBA" id="ARBA00005695"/>
    </source>
</evidence>
<feature type="domain" description="Solute-binding protein family 5" evidence="4">
    <location>
        <begin position="114"/>
        <end position="464"/>
    </location>
</feature>
<dbReference type="Gene3D" id="3.90.76.10">
    <property type="entry name" value="Dipeptide-binding Protein, Domain 1"/>
    <property type="match status" value="1"/>
</dbReference>
<keyword evidence="3" id="KW-0732">Signal</keyword>
<dbReference type="GO" id="GO:1904680">
    <property type="term" value="F:peptide transmembrane transporter activity"/>
    <property type="evidence" value="ECO:0007669"/>
    <property type="project" value="TreeGrafter"/>
</dbReference>
<dbReference type="RefSeq" id="WP_103870503.1">
    <property type="nucleotide sequence ID" value="NZ_FNUY01000001.1"/>
</dbReference>
<dbReference type="PANTHER" id="PTHR30290">
    <property type="entry name" value="PERIPLASMIC BINDING COMPONENT OF ABC TRANSPORTER"/>
    <property type="match status" value="1"/>
</dbReference>
<dbReference type="InterPro" id="IPR039424">
    <property type="entry name" value="SBP_5"/>
</dbReference>
<dbReference type="PANTHER" id="PTHR30290:SF38">
    <property type="entry name" value="D,D-DIPEPTIDE-BINDING PERIPLASMIC PROTEIN DDPA-RELATED"/>
    <property type="match status" value="1"/>
</dbReference>
<evidence type="ECO:0000256" key="3">
    <source>
        <dbReference type="ARBA" id="ARBA00022729"/>
    </source>
</evidence>
<dbReference type="SUPFAM" id="SSF53850">
    <property type="entry name" value="Periplasmic binding protein-like II"/>
    <property type="match status" value="1"/>
</dbReference>
<comment type="similarity">
    <text evidence="2">Belongs to the bacterial solute-binding protein 5 family.</text>
</comment>
<dbReference type="InterPro" id="IPR030678">
    <property type="entry name" value="Peptide/Ni-bd"/>
</dbReference>
<dbReference type="Proteomes" id="UP000236743">
    <property type="component" value="Unassembled WGS sequence"/>
</dbReference>
<dbReference type="EMBL" id="FNUY01000001">
    <property type="protein sequence ID" value="SEF43471.1"/>
    <property type="molecule type" value="Genomic_DNA"/>
</dbReference>
<sequence length="563" mass="61989">MSKRPVGTISASLPMPALHRRDILALGAGALAASYGFGARAQTTKAAPPPPAKPTGQVVVGLSQEPTAFNPLMPGIEVDETVWMQVFNTMWVADPQGNLIADLAAEVPTEANGGISEGGLAWKVKLREGVTWHDGTPFTAEDVKYTLELINAPGFKSRTRVGHALVKDIVVKGPHEISWRMEKAYSPYLALLSNTYIVPKHLLEKASDPNTAPFNGAPVGTGPFKWGQRTPGDNIMLVANEKYHGKGPYLERAVLKYVPDQVALYAQFRTGQVDLIIGTGIPANFYAEAVKLPGRKVVKIPNASLEILMPNLEHPVLAEKAVRQALYASINKQAIIDVIFYGLHKPTESFAPQESWAYNPNLPKQEYDLAKANKILDDAGWKRSGSGTRMKNGVPLEFAVSTTTGSSLREQCQQLMMQDWQQVGVSMKIANMPAAVIWGDFYTRSKFQSLLVGTAFRTVIDPDPASRFASDAIPAKNGNGANQMQWQNAEVDQLLKAGQETFDQAKRKAIYWKLQEIARDELPILPIYQYVPVEGYKEGLVGYEPNINARQNTWNMGSWYWAR</sequence>
<dbReference type="Gene3D" id="3.40.190.10">
    <property type="entry name" value="Periplasmic binding protein-like II"/>
    <property type="match status" value="1"/>
</dbReference>
<dbReference type="Pfam" id="PF00496">
    <property type="entry name" value="SBP_bac_5"/>
    <property type="match status" value="1"/>
</dbReference>
<organism evidence="5 6">
    <name type="scientific">Bosea lathyri</name>
    <dbReference type="NCBI Taxonomy" id="1036778"/>
    <lineage>
        <taxon>Bacteria</taxon>
        <taxon>Pseudomonadati</taxon>
        <taxon>Pseudomonadota</taxon>
        <taxon>Alphaproteobacteria</taxon>
        <taxon>Hyphomicrobiales</taxon>
        <taxon>Boseaceae</taxon>
        <taxon>Bosea</taxon>
    </lineage>
</organism>
<reference evidence="5 6" key="1">
    <citation type="submission" date="2016-10" db="EMBL/GenBank/DDBJ databases">
        <authorList>
            <person name="de Groot N.N."/>
        </authorList>
    </citation>
    <scope>NUCLEOTIDE SEQUENCE [LARGE SCALE GENOMIC DNA]</scope>
    <source>
        <strain evidence="5 6">DSM 26656</strain>
    </source>
</reference>
<dbReference type="PIRSF" id="PIRSF002741">
    <property type="entry name" value="MppA"/>
    <property type="match status" value="1"/>
</dbReference>
<dbReference type="GO" id="GO:0015833">
    <property type="term" value="P:peptide transport"/>
    <property type="evidence" value="ECO:0007669"/>
    <property type="project" value="TreeGrafter"/>
</dbReference>
<dbReference type="GO" id="GO:0043190">
    <property type="term" value="C:ATP-binding cassette (ABC) transporter complex"/>
    <property type="evidence" value="ECO:0007669"/>
    <property type="project" value="InterPro"/>
</dbReference>